<dbReference type="InterPro" id="IPR052044">
    <property type="entry name" value="PKS_Associated_Protein"/>
</dbReference>
<dbReference type="Pfam" id="PF07883">
    <property type="entry name" value="Cupin_2"/>
    <property type="match status" value="1"/>
</dbReference>
<accession>A0A498QH56</accession>
<protein>
    <recommendedName>
        <fullName evidence="1">Cupin type-2 domain-containing protein</fullName>
    </recommendedName>
</protein>
<dbReference type="EMBL" id="UPHQ01000253">
    <property type="protein sequence ID" value="VBA43875.1"/>
    <property type="molecule type" value="Genomic_DNA"/>
</dbReference>
<evidence type="ECO:0000313" key="2">
    <source>
        <dbReference type="EMBL" id="VBA43875.1"/>
    </source>
</evidence>
<keyword evidence="3" id="KW-1185">Reference proteome</keyword>
<feature type="domain" description="Cupin type-2" evidence="1">
    <location>
        <begin position="69"/>
        <end position="137"/>
    </location>
</feature>
<sequence>MSLYLLKWLRKAISFQGSAKDSTSTCADAVPMFVSNVRHAQPFVAADHSEVRLLVDRLNVGIASVSLAHATVAAGSETVWHCLENTDEIYFVLSGSGLVFVGSETRAVGSGDTVWIPAGVPQKIRNLGRDPLVFLCACGPAYAPECDKRQVRP</sequence>
<proteinExistence type="predicted"/>
<dbReference type="PANTHER" id="PTHR36114:SF8">
    <property type="entry name" value="CUPIN TYPE-1 DOMAIN-CONTAINING PROTEIN"/>
    <property type="match status" value="1"/>
</dbReference>
<dbReference type="InterPro" id="IPR014710">
    <property type="entry name" value="RmlC-like_jellyroll"/>
</dbReference>
<organism evidence="2 3">
    <name type="scientific">Mycobacterium innocens</name>
    <dbReference type="NCBI Taxonomy" id="2341083"/>
    <lineage>
        <taxon>Bacteria</taxon>
        <taxon>Bacillati</taxon>
        <taxon>Actinomycetota</taxon>
        <taxon>Actinomycetes</taxon>
        <taxon>Mycobacteriales</taxon>
        <taxon>Mycobacteriaceae</taxon>
        <taxon>Mycobacterium</taxon>
    </lineage>
</organism>
<dbReference type="InterPro" id="IPR011051">
    <property type="entry name" value="RmlC_Cupin_sf"/>
</dbReference>
<evidence type="ECO:0000259" key="1">
    <source>
        <dbReference type="Pfam" id="PF07883"/>
    </source>
</evidence>
<dbReference type="CDD" id="cd02214">
    <property type="entry name" value="cupin_MJ1618"/>
    <property type="match status" value="1"/>
</dbReference>
<dbReference type="Proteomes" id="UP000267289">
    <property type="component" value="Unassembled WGS sequence"/>
</dbReference>
<dbReference type="SUPFAM" id="SSF51182">
    <property type="entry name" value="RmlC-like cupins"/>
    <property type="match status" value="1"/>
</dbReference>
<name>A0A498QH56_9MYCO</name>
<reference evidence="2 3" key="1">
    <citation type="submission" date="2018-09" db="EMBL/GenBank/DDBJ databases">
        <authorList>
            <person name="Tagini F."/>
        </authorList>
    </citation>
    <scope>NUCLEOTIDE SEQUENCE [LARGE SCALE GENOMIC DNA]</scope>
    <source>
        <strain evidence="2 3">MK13</strain>
    </source>
</reference>
<gene>
    <name evidence="2" type="ORF">LAUMK13_04728</name>
</gene>
<dbReference type="PANTHER" id="PTHR36114">
    <property type="entry name" value="16.7 KDA PROTEIN IN WHIE LOCUS"/>
    <property type="match status" value="1"/>
</dbReference>
<dbReference type="AlphaFoldDB" id="A0A498QH56"/>
<dbReference type="Gene3D" id="2.60.120.10">
    <property type="entry name" value="Jelly Rolls"/>
    <property type="match status" value="1"/>
</dbReference>
<dbReference type="InterPro" id="IPR013096">
    <property type="entry name" value="Cupin_2"/>
</dbReference>
<evidence type="ECO:0000313" key="3">
    <source>
        <dbReference type="Proteomes" id="UP000267289"/>
    </source>
</evidence>